<feature type="region of interest" description="Disordered" evidence="1">
    <location>
        <begin position="83"/>
        <end position="177"/>
    </location>
</feature>
<evidence type="ECO:0000256" key="1">
    <source>
        <dbReference type="SAM" id="MobiDB-lite"/>
    </source>
</evidence>
<protein>
    <submittedName>
        <fullName evidence="3">Uncharacterized protein</fullName>
    </submittedName>
</protein>
<feature type="compositionally biased region" description="Low complexity" evidence="1">
    <location>
        <begin position="95"/>
        <end position="136"/>
    </location>
</feature>
<proteinExistence type="predicted"/>
<feature type="compositionally biased region" description="Polar residues" evidence="1">
    <location>
        <begin position="145"/>
        <end position="155"/>
    </location>
</feature>
<gene>
    <name evidence="3" type="ORF">B0H66DRAFT_641815</name>
</gene>
<evidence type="ECO:0000313" key="4">
    <source>
        <dbReference type="Proteomes" id="UP001283341"/>
    </source>
</evidence>
<feature type="region of interest" description="Disordered" evidence="1">
    <location>
        <begin position="1"/>
        <end position="43"/>
    </location>
</feature>
<keyword evidence="2" id="KW-0472">Membrane</keyword>
<reference evidence="3" key="2">
    <citation type="submission" date="2023-06" db="EMBL/GenBank/DDBJ databases">
        <authorList>
            <consortium name="Lawrence Berkeley National Laboratory"/>
            <person name="Haridas S."/>
            <person name="Hensen N."/>
            <person name="Bonometti L."/>
            <person name="Westerberg I."/>
            <person name="Brannstrom I.O."/>
            <person name="Guillou S."/>
            <person name="Cros-Aarteil S."/>
            <person name="Calhoun S."/>
            <person name="Kuo A."/>
            <person name="Mondo S."/>
            <person name="Pangilinan J."/>
            <person name="Riley R."/>
            <person name="Labutti K."/>
            <person name="Andreopoulos B."/>
            <person name="Lipzen A."/>
            <person name="Chen C."/>
            <person name="Yanf M."/>
            <person name="Daum C."/>
            <person name="Ng V."/>
            <person name="Clum A."/>
            <person name="Steindorff A."/>
            <person name="Ohm R."/>
            <person name="Martin F."/>
            <person name="Silar P."/>
            <person name="Natvig D."/>
            <person name="Lalanne C."/>
            <person name="Gautier V."/>
            <person name="Ament-Velasquez S.L."/>
            <person name="Kruys A."/>
            <person name="Hutchinson M.I."/>
            <person name="Powell A.J."/>
            <person name="Barry K."/>
            <person name="Miller A.N."/>
            <person name="Grigoriev I.V."/>
            <person name="Debuchy R."/>
            <person name="Gladieux P."/>
            <person name="Thoren M.H."/>
            <person name="Johannesson H."/>
        </authorList>
    </citation>
    <scope>NUCLEOTIDE SEQUENCE</scope>
    <source>
        <strain evidence="3">CBS 118394</strain>
    </source>
</reference>
<feature type="transmembrane region" description="Helical" evidence="2">
    <location>
        <begin position="427"/>
        <end position="446"/>
    </location>
</feature>
<sequence length="478" mass="53191">MTTQRIPRPPSVVLSARLRTDDAESSSQGQGEISISRHGPSTSRAGVRHYIHDLESQNGKEFRAVRDVHTQLSAQVINFLGSGFGKPGSSPPELPTSSISSTGSRLSLLHPSRQTPKTSESTTTEPIATTSITSSEGPRRRQVEQQHPVSSSGSRPDQPAQAAVNSSEEEPFEVKPYPVGARKRDKIIHVLGPMFNTTPCILLFDGKPGPVELGQVVIVPVKDSLGDTEALFQKIHMTWHARFGRYRRLLPNVYGVKNMEMVKIQVLGSSVQPRREEDLSGICHAVDGVLEIQAEIRRVEAEIDRFQKEFASVLWAVDDHDNFCPAWIDDLEWHTCKYTTWKENKRRLGELKWNLTMATVIPRAFVNPSLAFAHDDLLRSFIYAERDMNELTQLNPFDLTMVGLDELRFNGLRIEMGWMAKPLKARALPILATAVLSILIGARFIFGDWATAWTTVGSLAAVAAVMLTWVTLPSPPWS</sequence>
<dbReference type="AlphaFoldDB" id="A0AAE0I223"/>
<name>A0AAE0I223_9PEZI</name>
<comment type="caution">
    <text evidence="3">The sequence shown here is derived from an EMBL/GenBank/DDBJ whole genome shotgun (WGS) entry which is preliminary data.</text>
</comment>
<evidence type="ECO:0000256" key="2">
    <source>
        <dbReference type="SAM" id="Phobius"/>
    </source>
</evidence>
<dbReference type="Proteomes" id="UP001283341">
    <property type="component" value="Unassembled WGS sequence"/>
</dbReference>
<keyword evidence="2" id="KW-0812">Transmembrane</keyword>
<keyword evidence="4" id="KW-1185">Reference proteome</keyword>
<feature type="transmembrane region" description="Helical" evidence="2">
    <location>
        <begin position="452"/>
        <end position="472"/>
    </location>
</feature>
<feature type="compositionally biased region" description="Low complexity" evidence="1">
    <location>
        <begin position="25"/>
        <end position="36"/>
    </location>
</feature>
<keyword evidence="2" id="KW-1133">Transmembrane helix</keyword>
<evidence type="ECO:0000313" key="3">
    <source>
        <dbReference type="EMBL" id="KAK3317107.1"/>
    </source>
</evidence>
<dbReference type="EMBL" id="JAUEDM010000005">
    <property type="protein sequence ID" value="KAK3317107.1"/>
    <property type="molecule type" value="Genomic_DNA"/>
</dbReference>
<accession>A0AAE0I223</accession>
<reference evidence="3" key="1">
    <citation type="journal article" date="2023" name="Mol. Phylogenet. Evol.">
        <title>Genome-scale phylogeny and comparative genomics of the fungal order Sordariales.</title>
        <authorList>
            <person name="Hensen N."/>
            <person name="Bonometti L."/>
            <person name="Westerberg I."/>
            <person name="Brannstrom I.O."/>
            <person name="Guillou S."/>
            <person name="Cros-Aarteil S."/>
            <person name="Calhoun S."/>
            <person name="Haridas S."/>
            <person name="Kuo A."/>
            <person name="Mondo S."/>
            <person name="Pangilinan J."/>
            <person name="Riley R."/>
            <person name="LaButti K."/>
            <person name="Andreopoulos B."/>
            <person name="Lipzen A."/>
            <person name="Chen C."/>
            <person name="Yan M."/>
            <person name="Daum C."/>
            <person name="Ng V."/>
            <person name="Clum A."/>
            <person name="Steindorff A."/>
            <person name="Ohm R.A."/>
            <person name="Martin F."/>
            <person name="Silar P."/>
            <person name="Natvig D.O."/>
            <person name="Lalanne C."/>
            <person name="Gautier V."/>
            <person name="Ament-Velasquez S.L."/>
            <person name="Kruys A."/>
            <person name="Hutchinson M.I."/>
            <person name="Powell A.J."/>
            <person name="Barry K."/>
            <person name="Miller A.N."/>
            <person name="Grigoriev I.V."/>
            <person name="Debuchy R."/>
            <person name="Gladieux P."/>
            <person name="Hiltunen Thoren M."/>
            <person name="Johannesson H."/>
        </authorList>
    </citation>
    <scope>NUCLEOTIDE SEQUENCE</scope>
    <source>
        <strain evidence="3">CBS 118394</strain>
    </source>
</reference>
<organism evidence="3 4">
    <name type="scientific">Apodospora peruviana</name>
    <dbReference type="NCBI Taxonomy" id="516989"/>
    <lineage>
        <taxon>Eukaryota</taxon>
        <taxon>Fungi</taxon>
        <taxon>Dikarya</taxon>
        <taxon>Ascomycota</taxon>
        <taxon>Pezizomycotina</taxon>
        <taxon>Sordariomycetes</taxon>
        <taxon>Sordariomycetidae</taxon>
        <taxon>Sordariales</taxon>
        <taxon>Lasiosphaeriaceae</taxon>
        <taxon>Apodospora</taxon>
    </lineage>
</organism>